<name>V5GKQ8_IXORI</name>
<proteinExistence type="evidence at transcript level"/>
<organism evidence="2">
    <name type="scientific">Ixodes ricinus</name>
    <name type="common">Common tick</name>
    <name type="synonym">Acarus ricinus</name>
    <dbReference type="NCBI Taxonomy" id="34613"/>
    <lineage>
        <taxon>Eukaryota</taxon>
        <taxon>Metazoa</taxon>
        <taxon>Ecdysozoa</taxon>
        <taxon>Arthropoda</taxon>
        <taxon>Chelicerata</taxon>
        <taxon>Arachnida</taxon>
        <taxon>Acari</taxon>
        <taxon>Parasitiformes</taxon>
        <taxon>Ixodida</taxon>
        <taxon>Ixodoidea</taxon>
        <taxon>Ixodidae</taxon>
        <taxon>Ixodinae</taxon>
        <taxon>Ixodes</taxon>
    </lineage>
</organism>
<keyword evidence="1" id="KW-0732">Signal</keyword>
<evidence type="ECO:0000313" key="2">
    <source>
        <dbReference type="EMBL" id="JAB70910.1"/>
    </source>
</evidence>
<dbReference type="AlphaFoldDB" id="V5GKQ8"/>
<feature type="chain" id="PRO_5004734016" description="Secreted protein" evidence="1">
    <location>
        <begin position="19"/>
        <end position="174"/>
    </location>
</feature>
<dbReference type="EMBL" id="GANP01013558">
    <property type="protein sequence ID" value="JAB70910.1"/>
    <property type="molecule type" value="mRNA"/>
</dbReference>
<accession>V5GKQ8</accession>
<protein>
    <recommendedName>
        <fullName evidence="3">Secreted protein</fullName>
    </recommendedName>
</protein>
<reference evidence="2" key="1">
    <citation type="journal article" date="2015" name="Sci. Rep.">
        <title>Tissue- and time-dependent transcription in Ixodes ricinus salivary glands and midguts when blood feeding on the vertebrate host.</title>
        <authorList>
            <person name="Kotsyfakis M."/>
            <person name="Schwarz A."/>
            <person name="Erhart J."/>
            <person name="Ribeiro J.M."/>
        </authorList>
    </citation>
    <scope>NUCLEOTIDE SEQUENCE</scope>
    <source>
        <tissue evidence="2">Salivary gland and midgut</tissue>
    </source>
</reference>
<sequence length="174" mass="20097">MRLAILTATLFIVGVADKKVDDQIIFDLTKCVKKILDYEVRRGKTSRTHLNVTFRLLASFQKSFAREEHLLKIKLGNITYGTRVHSKNIRRKYQTILNILLKPTKEPQPGYYMSSVRAPIAAIWNFNSVFKSEFTLVTSTEPPKVYNGSQEKIYEFDFNDTLRLGTQGITLNQY</sequence>
<evidence type="ECO:0000256" key="1">
    <source>
        <dbReference type="SAM" id="SignalP"/>
    </source>
</evidence>
<evidence type="ECO:0008006" key="3">
    <source>
        <dbReference type="Google" id="ProtNLM"/>
    </source>
</evidence>
<feature type="signal peptide" evidence="1">
    <location>
        <begin position="1"/>
        <end position="18"/>
    </location>
</feature>